<evidence type="ECO:0000259" key="2">
    <source>
        <dbReference type="Pfam" id="PF09818"/>
    </source>
</evidence>
<evidence type="ECO:0000256" key="1">
    <source>
        <dbReference type="SAM" id="MobiDB-lite"/>
    </source>
</evidence>
<evidence type="ECO:0000313" key="5">
    <source>
        <dbReference type="EMBL" id="GAA2001847.1"/>
    </source>
</evidence>
<feature type="region of interest" description="Disordered" evidence="1">
    <location>
        <begin position="452"/>
        <end position="497"/>
    </location>
</feature>
<keyword evidence="6" id="KW-1185">Reference proteome</keyword>
<reference evidence="5 6" key="1">
    <citation type="journal article" date="2019" name="Int. J. Syst. Evol. Microbiol.">
        <title>The Global Catalogue of Microorganisms (GCM) 10K type strain sequencing project: providing services to taxonomists for standard genome sequencing and annotation.</title>
        <authorList>
            <consortium name="The Broad Institute Genomics Platform"/>
            <consortium name="The Broad Institute Genome Sequencing Center for Infectious Disease"/>
            <person name="Wu L."/>
            <person name="Ma J."/>
        </authorList>
    </citation>
    <scope>NUCLEOTIDE SEQUENCE [LARGE SCALE GENOMIC DNA]</scope>
    <source>
        <strain evidence="5 6">JCM 14546</strain>
    </source>
</reference>
<dbReference type="EMBL" id="BAAANO010000008">
    <property type="protein sequence ID" value="GAA2001847.1"/>
    <property type="molecule type" value="Genomic_DNA"/>
</dbReference>
<feature type="region of interest" description="Disordered" evidence="1">
    <location>
        <begin position="91"/>
        <end position="124"/>
    </location>
</feature>
<dbReference type="InterPro" id="IPR027417">
    <property type="entry name" value="P-loop_NTPase"/>
</dbReference>
<dbReference type="InterPro" id="IPR019195">
    <property type="entry name" value="ABC_ATPase_put"/>
</dbReference>
<dbReference type="InterPro" id="IPR049069">
    <property type="entry name" value="MRB1590-like_C"/>
</dbReference>
<comment type="caution">
    <text evidence="5">The sequence shown here is derived from an EMBL/GenBank/DDBJ whole genome shotgun (WGS) entry which is preliminary data.</text>
</comment>
<accession>A0ABN2T8U6</accession>
<dbReference type="Pfam" id="PF09818">
    <property type="entry name" value="ABC_ATPase"/>
    <property type="match status" value="1"/>
</dbReference>
<feature type="domain" description="ATPase of the ABC class N-terminal" evidence="3">
    <location>
        <begin position="2"/>
        <end position="95"/>
    </location>
</feature>
<proteinExistence type="predicted"/>
<evidence type="ECO:0000259" key="4">
    <source>
        <dbReference type="Pfam" id="PF21117"/>
    </source>
</evidence>
<feature type="compositionally biased region" description="Low complexity" evidence="1">
    <location>
        <begin position="452"/>
        <end position="475"/>
    </location>
</feature>
<sequence>MLERTLASLDGRGYAAYKHLRGTHDLGGMDLVVDHVQVDPYAPPSRMRLVVDARDAALPADLVADRLGRIAVSDFLTRRFAAAITEHFSARAGRGPAAHGDRRSHHRRGARPDAQKPPVTIGTPGQEILERSSVLLAPDRVEARIEVALPAAGRRIRGREAAELLLDVLPELGRSALFHGNLDAEARTALAAHVALLRDQDALRTALRAAGLVAFVGDGAVLPRSSGASDLPLTSGAVAFRSPDSLRVSFDLPSGRAVTGMGVPEGITVVVGGGYHGKSTLLRALERGVYPHIAGDGREWVVTRPDAVSIRAEDGRAVTGVDISPFIGNLPSGTDTRHFTTTNASGSTSQAANLMEAVDSGAGALLIDEDTSATNFMIRDERMRLLVPAAKEPITPFHDRIRPLWRDRGVPTVLVAGGSGAFFALADHVIAMDSYVPYDVTQRAHEIAAAAAGGTTAEAPSSPDTAFPATAFPTTQPGRVPDPAGLQPGHKQPRARGLGSIQFGRQDIDVSHLAQLVDPAQTEAIARILDRLAREADGRRTLDELVDRIEAVLDENGLDALSTYRGHPGHLARPRRHEILAAVNRHRGLRLV</sequence>
<feature type="domain" description="MRB1590-like C-terminal" evidence="4">
    <location>
        <begin position="494"/>
        <end position="591"/>
    </location>
</feature>
<evidence type="ECO:0000313" key="6">
    <source>
        <dbReference type="Proteomes" id="UP001500755"/>
    </source>
</evidence>
<dbReference type="RefSeq" id="WP_344307179.1">
    <property type="nucleotide sequence ID" value="NZ_BAAANO010000008.1"/>
</dbReference>
<name>A0ABN2T8U6_9MICO</name>
<dbReference type="Pfam" id="PF21117">
    <property type="entry name" value="MRB1590_C"/>
    <property type="match status" value="1"/>
</dbReference>
<dbReference type="PANTHER" id="PTHR38149:SF1">
    <property type="entry name" value="ATPASE"/>
    <property type="match status" value="1"/>
</dbReference>
<dbReference type="Proteomes" id="UP001500755">
    <property type="component" value="Unassembled WGS sequence"/>
</dbReference>
<organism evidence="5 6">
    <name type="scientific">Brevibacterium samyangense</name>
    <dbReference type="NCBI Taxonomy" id="366888"/>
    <lineage>
        <taxon>Bacteria</taxon>
        <taxon>Bacillati</taxon>
        <taxon>Actinomycetota</taxon>
        <taxon>Actinomycetes</taxon>
        <taxon>Micrococcales</taxon>
        <taxon>Brevibacteriaceae</taxon>
        <taxon>Brevibacterium</taxon>
    </lineage>
</organism>
<evidence type="ECO:0000259" key="3">
    <source>
        <dbReference type="Pfam" id="PF20446"/>
    </source>
</evidence>
<feature type="domain" description="ATPase of the ABC class N-terminal" evidence="3">
    <location>
        <begin position="109"/>
        <end position="178"/>
    </location>
</feature>
<dbReference type="InterPro" id="IPR046833">
    <property type="entry name" value="ABC_N"/>
</dbReference>
<dbReference type="InterPro" id="IPR046834">
    <property type="entry name" value="ABC_ATPase_C"/>
</dbReference>
<gene>
    <name evidence="5" type="ORF">GCM10009755_07900</name>
</gene>
<feature type="domain" description="ATPase of the ABC class C-terminal" evidence="2">
    <location>
        <begin position="188"/>
        <end position="458"/>
    </location>
</feature>
<dbReference type="Pfam" id="PF20446">
    <property type="entry name" value="ABC_N"/>
    <property type="match status" value="2"/>
</dbReference>
<dbReference type="SUPFAM" id="SSF52540">
    <property type="entry name" value="P-loop containing nucleoside triphosphate hydrolases"/>
    <property type="match status" value="1"/>
</dbReference>
<dbReference type="PANTHER" id="PTHR38149">
    <property type="entry name" value="ATPASE"/>
    <property type="match status" value="1"/>
</dbReference>
<protein>
    <submittedName>
        <fullName evidence="5">ABC-ATPase domain-containing protein</fullName>
    </submittedName>
</protein>